<dbReference type="PIRSF" id="PIRSF019307">
    <property type="entry name" value="UCP019307"/>
    <property type="match status" value="1"/>
</dbReference>
<dbReference type="OrthoDB" id="2446447at2759"/>
<dbReference type="Proteomes" id="UP000322225">
    <property type="component" value="Chromosome 4"/>
</dbReference>
<dbReference type="GeneID" id="43592402"/>
<organism evidence="1 2">
    <name type="scientific">Kwoniella shandongensis</name>
    <dbReference type="NCBI Taxonomy" id="1734106"/>
    <lineage>
        <taxon>Eukaryota</taxon>
        <taxon>Fungi</taxon>
        <taxon>Dikarya</taxon>
        <taxon>Basidiomycota</taxon>
        <taxon>Agaricomycotina</taxon>
        <taxon>Tremellomycetes</taxon>
        <taxon>Tremellales</taxon>
        <taxon>Cryptococcaceae</taxon>
        <taxon>Kwoniella</taxon>
    </lineage>
</organism>
<dbReference type="EMBL" id="CP144054">
    <property type="protein sequence ID" value="WWD18239.1"/>
    <property type="molecule type" value="Genomic_DNA"/>
</dbReference>
<keyword evidence="2" id="KW-1185">Reference proteome</keyword>
<dbReference type="PANTHER" id="PTHR36448">
    <property type="entry name" value="BLR7373 PROTEIN"/>
    <property type="match status" value="1"/>
</dbReference>
<dbReference type="InterPro" id="IPR014710">
    <property type="entry name" value="RmlC-like_jellyroll"/>
</dbReference>
<dbReference type="SUPFAM" id="SSF51182">
    <property type="entry name" value="RmlC-like cupins"/>
    <property type="match status" value="1"/>
</dbReference>
<dbReference type="Gene3D" id="2.60.120.10">
    <property type="entry name" value="Jelly Rolls"/>
    <property type="match status" value="1"/>
</dbReference>
<sequence>MPSLTPTPLSALRISSHHIPPYQNFPNTSLNPYPLLIYHSVFPSSASLSARNVEAHLISVGVVKPAWRYTMYQQHHYHSTAHEFLVVVSGSAQLCFGGSVSPENKGKVLADVKKGDAMLVPAGVGHALLQDKDGGFEMVGSYPTHAERWDMCTGEDGEKGGEEWKRIKGLKWFDRDPIYGDEGPAVDLAKGS</sequence>
<evidence type="ECO:0000313" key="1">
    <source>
        <dbReference type="EMBL" id="WWD18239.1"/>
    </source>
</evidence>
<protein>
    <submittedName>
        <fullName evidence="1">Uncharacterized protein</fullName>
    </submittedName>
</protein>
<dbReference type="InterPro" id="IPR011051">
    <property type="entry name" value="RmlC_Cupin_sf"/>
</dbReference>
<dbReference type="InterPro" id="IPR014500">
    <property type="entry name" value="UCP019307_cupin"/>
</dbReference>
<dbReference type="SMART" id="SM00835">
    <property type="entry name" value="Cupin_1"/>
    <property type="match status" value="1"/>
</dbReference>
<reference evidence="1" key="2">
    <citation type="submission" date="2024-01" db="EMBL/GenBank/DDBJ databases">
        <title>Comparative genomics of Cryptococcus and Kwoniella reveals pathogenesis evolution and contrasting modes of karyotype evolution via chromosome fusion or intercentromeric recombination.</title>
        <authorList>
            <person name="Coelho M.A."/>
            <person name="David-Palma M."/>
            <person name="Shea T."/>
            <person name="Bowers K."/>
            <person name="McGinley-Smith S."/>
            <person name="Mohammad A.W."/>
            <person name="Gnirke A."/>
            <person name="Yurkov A.M."/>
            <person name="Nowrousian M."/>
            <person name="Sun S."/>
            <person name="Cuomo C.A."/>
            <person name="Heitman J."/>
        </authorList>
    </citation>
    <scope>NUCLEOTIDE SEQUENCE</scope>
    <source>
        <strain evidence="1">CBS 12478</strain>
    </source>
</reference>
<reference evidence="1" key="1">
    <citation type="submission" date="2017-08" db="EMBL/GenBank/DDBJ databases">
        <authorList>
            <person name="Cuomo C."/>
            <person name="Billmyre B."/>
            <person name="Heitman J."/>
        </authorList>
    </citation>
    <scope>NUCLEOTIDE SEQUENCE</scope>
    <source>
        <strain evidence="1">CBS 12478</strain>
    </source>
</reference>
<accession>A0A5M6BNU2</accession>
<dbReference type="PANTHER" id="PTHR36448:SF3">
    <property type="entry name" value="CUPIN TYPE-2 DOMAIN-CONTAINING PROTEIN"/>
    <property type="match status" value="1"/>
</dbReference>
<dbReference type="InterPro" id="IPR047121">
    <property type="entry name" value="YjiB-like"/>
</dbReference>
<dbReference type="RefSeq" id="XP_031857492.1">
    <property type="nucleotide sequence ID" value="XM_032008230.1"/>
</dbReference>
<name>A0A5M6BNU2_9TREE</name>
<dbReference type="CDD" id="cd02219">
    <property type="entry name" value="cupin_YjlB-like"/>
    <property type="match status" value="1"/>
</dbReference>
<dbReference type="KEGG" id="ksn:43592402"/>
<dbReference type="InterPro" id="IPR006045">
    <property type="entry name" value="Cupin_1"/>
</dbReference>
<gene>
    <name evidence="1" type="ORF">CI109_102689</name>
</gene>
<dbReference type="Pfam" id="PF00190">
    <property type="entry name" value="Cupin_1"/>
    <property type="match status" value="1"/>
</dbReference>
<evidence type="ECO:0000313" key="2">
    <source>
        <dbReference type="Proteomes" id="UP000322225"/>
    </source>
</evidence>
<proteinExistence type="predicted"/>
<dbReference type="AlphaFoldDB" id="A0A5M6BNU2"/>